<evidence type="ECO:0000259" key="3">
    <source>
        <dbReference type="SMART" id="SM00822"/>
    </source>
</evidence>
<evidence type="ECO:0000313" key="4">
    <source>
        <dbReference type="EMBL" id="GIG18210.1"/>
    </source>
</evidence>
<dbReference type="InterPro" id="IPR057326">
    <property type="entry name" value="KR_dom"/>
</dbReference>
<evidence type="ECO:0000256" key="1">
    <source>
        <dbReference type="ARBA" id="ARBA00006484"/>
    </source>
</evidence>
<dbReference type="PANTHER" id="PTHR43669">
    <property type="entry name" value="5-KETO-D-GLUCONATE 5-REDUCTASE"/>
    <property type="match status" value="1"/>
</dbReference>
<sequence>MHDFQGKSVLITGGGSGIGLATAKRMLAAGANVALAGRSGERLASAAKVLDAGDRVLTVPTDVSRLAELDSLVESVRGRFGSLHGVFANAGVGTAGRVAQVTEDEFDRVVGINLKGTFFTVQRALPLLEDGGAVVLNSSWTAHRGLGIGSLYSATKAAVAALTGSLAADLAERGIRVNTITPGHVATEMFEGITGGSEQVREMFRSQVALGRLGDAADIAEAVYFLLSPQASYVTGQQFVVDGGLLGAVPSGPSPR</sequence>
<name>A0A8J3LSS2_9ACTN</name>
<dbReference type="SUPFAM" id="SSF51735">
    <property type="entry name" value="NAD(P)-binding Rossmann-fold domains"/>
    <property type="match status" value="1"/>
</dbReference>
<dbReference type="Proteomes" id="UP000660339">
    <property type="component" value="Unassembled WGS sequence"/>
</dbReference>
<comment type="similarity">
    <text evidence="1">Belongs to the short-chain dehydrogenases/reductases (SDR) family.</text>
</comment>
<proteinExistence type="inferred from homology"/>
<dbReference type="PANTHER" id="PTHR43669:SF3">
    <property type="entry name" value="ALCOHOL DEHYDROGENASE, PUTATIVE (AFU_ORTHOLOGUE AFUA_3G03445)-RELATED"/>
    <property type="match status" value="1"/>
</dbReference>
<comment type="caution">
    <text evidence="4">The sequence shown here is derived from an EMBL/GenBank/DDBJ whole genome shotgun (WGS) entry which is preliminary data.</text>
</comment>
<evidence type="ECO:0000256" key="2">
    <source>
        <dbReference type="ARBA" id="ARBA00023002"/>
    </source>
</evidence>
<feature type="domain" description="Ketoreductase" evidence="3">
    <location>
        <begin position="7"/>
        <end position="183"/>
    </location>
</feature>
<dbReference type="Gene3D" id="3.40.50.720">
    <property type="entry name" value="NAD(P)-binding Rossmann-like Domain"/>
    <property type="match status" value="1"/>
</dbReference>
<dbReference type="AlphaFoldDB" id="A0A8J3LSS2"/>
<dbReference type="EMBL" id="BONJ01000037">
    <property type="protein sequence ID" value="GIG18210.1"/>
    <property type="molecule type" value="Genomic_DNA"/>
</dbReference>
<reference evidence="4" key="1">
    <citation type="submission" date="2021-01" db="EMBL/GenBank/DDBJ databases">
        <title>Whole genome shotgun sequence of Catellatospora methionotrophica NBRC 14553.</title>
        <authorList>
            <person name="Komaki H."/>
            <person name="Tamura T."/>
        </authorList>
    </citation>
    <scope>NUCLEOTIDE SEQUENCE</scope>
    <source>
        <strain evidence="4">NBRC 14553</strain>
    </source>
</reference>
<dbReference type="FunFam" id="3.40.50.720:FF:000084">
    <property type="entry name" value="Short-chain dehydrogenase reductase"/>
    <property type="match status" value="1"/>
</dbReference>
<keyword evidence="5" id="KW-1185">Reference proteome</keyword>
<dbReference type="GO" id="GO:0016491">
    <property type="term" value="F:oxidoreductase activity"/>
    <property type="evidence" value="ECO:0007669"/>
    <property type="project" value="UniProtKB-KW"/>
</dbReference>
<dbReference type="PROSITE" id="PS00061">
    <property type="entry name" value="ADH_SHORT"/>
    <property type="match status" value="1"/>
</dbReference>
<accession>A0A8J3LSS2</accession>
<evidence type="ECO:0000313" key="5">
    <source>
        <dbReference type="Proteomes" id="UP000660339"/>
    </source>
</evidence>
<dbReference type="NCBIfam" id="NF005559">
    <property type="entry name" value="PRK07231.1"/>
    <property type="match status" value="1"/>
</dbReference>
<organism evidence="4 5">
    <name type="scientific">Catellatospora methionotrophica</name>
    <dbReference type="NCBI Taxonomy" id="121620"/>
    <lineage>
        <taxon>Bacteria</taxon>
        <taxon>Bacillati</taxon>
        <taxon>Actinomycetota</taxon>
        <taxon>Actinomycetes</taxon>
        <taxon>Micromonosporales</taxon>
        <taxon>Micromonosporaceae</taxon>
        <taxon>Catellatospora</taxon>
    </lineage>
</organism>
<protein>
    <submittedName>
        <fullName evidence="4">Oxidoreductase</fullName>
    </submittedName>
</protein>
<dbReference type="CDD" id="cd05233">
    <property type="entry name" value="SDR_c"/>
    <property type="match status" value="1"/>
</dbReference>
<dbReference type="SMART" id="SM00822">
    <property type="entry name" value="PKS_KR"/>
    <property type="match status" value="1"/>
</dbReference>
<dbReference type="PRINTS" id="PR00081">
    <property type="entry name" value="GDHRDH"/>
</dbReference>
<dbReference type="RefSeq" id="WP_166386036.1">
    <property type="nucleotide sequence ID" value="NZ_BONJ01000037.1"/>
</dbReference>
<dbReference type="InterPro" id="IPR020904">
    <property type="entry name" value="Sc_DH/Rdtase_CS"/>
</dbReference>
<keyword evidence="2" id="KW-0560">Oxidoreductase</keyword>
<dbReference type="Pfam" id="PF13561">
    <property type="entry name" value="adh_short_C2"/>
    <property type="match status" value="1"/>
</dbReference>
<dbReference type="InterPro" id="IPR002347">
    <property type="entry name" value="SDR_fam"/>
</dbReference>
<dbReference type="InterPro" id="IPR036291">
    <property type="entry name" value="NAD(P)-bd_dom_sf"/>
</dbReference>
<gene>
    <name evidence="4" type="ORF">Cme02nite_65420</name>
</gene>